<feature type="region of interest" description="Disordered" evidence="3">
    <location>
        <begin position="678"/>
        <end position="714"/>
    </location>
</feature>
<dbReference type="EMBL" id="CATQJA010002662">
    <property type="protein sequence ID" value="CAJ0581127.1"/>
    <property type="molecule type" value="Genomic_DNA"/>
</dbReference>
<gene>
    <name evidence="4" type="ORF">MSPICULIGERA_LOCUS19294</name>
</gene>
<comment type="subcellular location">
    <subcellularLocation>
        <location evidence="1">Cytoplasm</location>
    </subcellularLocation>
</comment>
<feature type="compositionally biased region" description="Basic and acidic residues" evidence="3">
    <location>
        <begin position="249"/>
        <end position="260"/>
    </location>
</feature>
<dbReference type="GO" id="GO:0003729">
    <property type="term" value="F:mRNA binding"/>
    <property type="evidence" value="ECO:0007669"/>
    <property type="project" value="TreeGrafter"/>
</dbReference>
<dbReference type="Proteomes" id="UP001177023">
    <property type="component" value="Unassembled WGS sequence"/>
</dbReference>
<feature type="region of interest" description="Disordered" evidence="3">
    <location>
        <begin position="632"/>
        <end position="651"/>
    </location>
</feature>
<feature type="region of interest" description="Disordered" evidence="3">
    <location>
        <begin position="191"/>
        <end position="286"/>
    </location>
</feature>
<evidence type="ECO:0000313" key="4">
    <source>
        <dbReference type="EMBL" id="CAJ0581127.1"/>
    </source>
</evidence>
<evidence type="ECO:0000256" key="1">
    <source>
        <dbReference type="ARBA" id="ARBA00004496"/>
    </source>
</evidence>
<sequence length="785" mass="88597">MPGAEGRSHYSQLENIKPLVGLRVKPEDIDRGKRYFYDRDELLRISQLAGSLSRPNALSPEFNDENNKFAPGKWLLHLWEKQEIEHGPLRDVSRLKVDAAEEAILSPQRRGFASGCCPPADKSEPAKKVYPGWQTMDVKPRWSEDKKFEERNKKGKDRDGDDWKFKGRNWREEDKAKADFKLPFQKNVEKKGAPFSYLKNGRGSPPGGNSRDFRPSFGRGQDAQRRHHYQEERLPEWAEDGPSTMEDMIELKGFDDPQPKRKDKNKKQASPETSLESMTSGLQTSIPESDAEFAAYLGILDANVQRMEAQKKEQSTPTASRLIRFMKSQQSESMESGAQVTTSDESLVSQPQQQQYQPSAIIQKLFPSDPPTPLRLDHVSSYSTPAYYPPPPMLPPPEEFERMIMAKLAPAANHQAQQRQENVNSFEAWLARFERASVLRPYVRWNDGEAYSLQGMIPPPDPREWHGPIPLFPMMKWEQVPVDQRMLIEHMYRHSLAQAATSRGCAPTPEVADRIRHAAIERVIFNLIRKAGQDAEQPQFQQPGYKNFNHGAASLVPASVARNMKAAQGPPISMPQVSLSQAVNEPHHHPLGQLGVLSGVTGDPSHQNHDLARIRTTYNHIHGALNSGLSMSAGLPQMSEAPQHGHAPGQHRIDPQMLLHLQQQQVMYQQHVLNQMRQAQLQAHQQHRRSPQLHHQQQQPYNSQHGPPADDMNPLEKLLANAGIRSNQAPAPQPQQRTFNLPPAALFAYANNGAEASGRMPSTGVRPPQDAITLEELERQYPIDG</sequence>
<feature type="non-terminal residue" evidence="4">
    <location>
        <position position="785"/>
    </location>
</feature>
<dbReference type="InterPro" id="IPR018862">
    <property type="entry name" value="eIF4E-T"/>
</dbReference>
<feature type="compositionally biased region" description="Polar residues" evidence="3">
    <location>
        <begin position="693"/>
        <end position="705"/>
    </location>
</feature>
<protein>
    <submittedName>
        <fullName evidence="4">Uncharacterized protein</fullName>
    </submittedName>
</protein>
<evidence type="ECO:0000256" key="2">
    <source>
        <dbReference type="ARBA" id="ARBA00022490"/>
    </source>
</evidence>
<reference evidence="4" key="1">
    <citation type="submission" date="2023-06" db="EMBL/GenBank/DDBJ databases">
        <authorList>
            <person name="Delattre M."/>
        </authorList>
    </citation>
    <scope>NUCLEOTIDE SEQUENCE</scope>
    <source>
        <strain evidence="4">AF72</strain>
    </source>
</reference>
<comment type="caution">
    <text evidence="4">The sequence shown here is derived from an EMBL/GenBank/DDBJ whole genome shotgun (WGS) entry which is preliminary data.</text>
</comment>
<evidence type="ECO:0000313" key="5">
    <source>
        <dbReference type="Proteomes" id="UP001177023"/>
    </source>
</evidence>
<keyword evidence="5" id="KW-1185">Reference proteome</keyword>
<dbReference type="GO" id="GO:0036464">
    <property type="term" value="C:cytoplasmic ribonucleoprotein granule"/>
    <property type="evidence" value="ECO:0007669"/>
    <property type="project" value="UniProtKB-ARBA"/>
</dbReference>
<dbReference type="PANTHER" id="PTHR12269:SF1">
    <property type="entry name" value="EUKARYOTIC TRANSLATION INITIATION FACTOR 4E TRANSPORTER"/>
    <property type="match status" value="1"/>
</dbReference>
<dbReference type="GO" id="GO:0017148">
    <property type="term" value="P:negative regulation of translation"/>
    <property type="evidence" value="ECO:0007669"/>
    <property type="project" value="TreeGrafter"/>
</dbReference>
<feature type="region of interest" description="Disordered" evidence="3">
    <location>
        <begin position="141"/>
        <end position="170"/>
    </location>
</feature>
<dbReference type="AlphaFoldDB" id="A0AA36D7C2"/>
<evidence type="ECO:0000256" key="3">
    <source>
        <dbReference type="SAM" id="MobiDB-lite"/>
    </source>
</evidence>
<feature type="compositionally biased region" description="Polar residues" evidence="3">
    <location>
        <begin position="268"/>
        <end position="286"/>
    </location>
</feature>
<organism evidence="4 5">
    <name type="scientific">Mesorhabditis spiculigera</name>
    <dbReference type="NCBI Taxonomy" id="96644"/>
    <lineage>
        <taxon>Eukaryota</taxon>
        <taxon>Metazoa</taxon>
        <taxon>Ecdysozoa</taxon>
        <taxon>Nematoda</taxon>
        <taxon>Chromadorea</taxon>
        <taxon>Rhabditida</taxon>
        <taxon>Rhabditina</taxon>
        <taxon>Rhabditomorpha</taxon>
        <taxon>Rhabditoidea</taxon>
        <taxon>Rhabditidae</taxon>
        <taxon>Mesorhabditinae</taxon>
        <taxon>Mesorhabditis</taxon>
    </lineage>
</organism>
<accession>A0AA36D7C2</accession>
<proteinExistence type="predicted"/>
<dbReference type="GO" id="GO:0005634">
    <property type="term" value="C:nucleus"/>
    <property type="evidence" value="ECO:0007669"/>
    <property type="project" value="TreeGrafter"/>
</dbReference>
<keyword evidence="2" id="KW-0963">Cytoplasm</keyword>
<name>A0AA36D7C2_9BILA</name>
<dbReference type="PANTHER" id="PTHR12269">
    <property type="entry name" value="EUKARYOTIC TRANSLATION INITIATION FACTOR 4E TRANSPORTER"/>
    <property type="match status" value="1"/>
</dbReference>